<feature type="domain" description="STAS" evidence="1">
    <location>
        <begin position="14"/>
        <end position="68"/>
    </location>
</feature>
<sequence length="105" mass="10927">MTTPLSLDTRRTDDGTSVLIAAGEIDLSNVARFSSALDAVVAEVPGTARVTVDLSAVDYLDSGAISVLFHRSERVRVIANPVLIPVLDISGLASLTPVQPAADPD</sequence>
<name>A0A378TAH1_9MYCO</name>
<protein>
    <submittedName>
        <fullName evidence="2">Anti-sigma-factor antagonist</fullName>
    </submittedName>
</protein>
<dbReference type="RefSeq" id="WP_115277077.1">
    <property type="nucleotide sequence ID" value="NZ_AP022600.1"/>
</dbReference>
<reference evidence="2 3" key="1">
    <citation type="submission" date="2018-06" db="EMBL/GenBank/DDBJ databases">
        <authorList>
            <consortium name="Pathogen Informatics"/>
            <person name="Doyle S."/>
        </authorList>
    </citation>
    <scope>NUCLEOTIDE SEQUENCE [LARGE SCALE GENOMIC DNA]</scope>
    <source>
        <strain evidence="2 3">NCTC10821</strain>
    </source>
</reference>
<dbReference type="Pfam" id="PF01740">
    <property type="entry name" value="STAS"/>
    <property type="match status" value="1"/>
</dbReference>
<dbReference type="InterPro" id="IPR036513">
    <property type="entry name" value="STAS_dom_sf"/>
</dbReference>
<dbReference type="InterPro" id="IPR002645">
    <property type="entry name" value="STAS_dom"/>
</dbReference>
<dbReference type="Proteomes" id="UP000254978">
    <property type="component" value="Unassembled WGS sequence"/>
</dbReference>
<gene>
    <name evidence="2" type="primary">rsbV_1</name>
    <name evidence="2" type="ORF">NCTC10821_00029</name>
</gene>
<dbReference type="SUPFAM" id="SSF52091">
    <property type="entry name" value="SpoIIaa-like"/>
    <property type="match status" value="1"/>
</dbReference>
<dbReference type="CDD" id="cd07043">
    <property type="entry name" value="STAS_anti-anti-sigma_factors"/>
    <property type="match status" value="1"/>
</dbReference>
<dbReference type="EMBL" id="UGQT01000001">
    <property type="protein sequence ID" value="STZ56536.1"/>
    <property type="molecule type" value="Genomic_DNA"/>
</dbReference>
<proteinExistence type="predicted"/>
<accession>A0A378TAH1</accession>
<keyword evidence="3" id="KW-1185">Reference proteome</keyword>
<organism evidence="2 3">
    <name type="scientific">Mycolicibacterium tokaiense</name>
    <dbReference type="NCBI Taxonomy" id="39695"/>
    <lineage>
        <taxon>Bacteria</taxon>
        <taxon>Bacillati</taxon>
        <taxon>Actinomycetota</taxon>
        <taxon>Actinomycetes</taxon>
        <taxon>Mycobacteriales</taxon>
        <taxon>Mycobacteriaceae</taxon>
        <taxon>Mycolicibacterium</taxon>
    </lineage>
</organism>
<dbReference type="PROSITE" id="PS50801">
    <property type="entry name" value="STAS"/>
    <property type="match status" value="1"/>
</dbReference>
<evidence type="ECO:0000313" key="2">
    <source>
        <dbReference type="EMBL" id="STZ56536.1"/>
    </source>
</evidence>
<dbReference type="Gene3D" id="3.30.750.24">
    <property type="entry name" value="STAS domain"/>
    <property type="match status" value="1"/>
</dbReference>
<dbReference type="AlphaFoldDB" id="A0A378TAH1"/>
<dbReference type="OrthoDB" id="4628340at2"/>
<evidence type="ECO:0000259" key="1">
    <source>
        <dbReference type="PROSITE" id="PS50801"/>
    </source>
</evidence>
<evidence type="ECO:0000313" key="3">
    <source>
        <dbReference type="Proteomes" id="UP000254978"/>
    </source>
</evidence>